<evidence type="ECO:0000256" key="2">
    <source>
        <dbReference type="ARBA" id="ARBA00022603"/>
    </source>
</evidence>
<geneLocation type="plasmid" evidence="6 7">
    <name>pANSO36B</name>
</geneLocation>
<evidence type="ECO:0000259" key="5">
    <source>
        <dbReference type="Pfam" id="PF12950"/>
    </source>
</evidence>
<keyword evidence="2" id="KW-0489">Methyltransferase</keyword>
<accession>A0ABN6QF98</accession>
<dbReference type="InterPro" id="IPR025931">
    <property type="entry name" value="TaqI_C"/>
</dbReference>
<proteinExistence type="predicted"/>
<evidence type="ECO:0000256" key="3">
    <source>
        <dbReference type="ARBA" id="ARBA00022679"/>
    </source>
</evidence>
<dbReference type="Pfam" id="PF12950">
    <property type="entry name" value="TaqI_C"/>
    <property type="match status" value="1"/>
</dbReference>
<dbReference type="EC" id="2.1.1.72" evidence="1"/>
<dbReference type="PANTHER" id="PTHR33841:SF1">
    <property type="entry name" value="DNA METHYLTRANSFERASE A"/>
    <property type="match status" value="1"/>
</dbReference>
<keyword evidence="3" id="KW-0808">Transferase</keyword>
<organism evidence="6 7">
    <name type="scientific">Nostoc cf. commune SO-36</name>
    <dbReference type="NCBI Taxonomy" id="449208"/>
    <lineage>
        <taxon>Bacteria</taxon>
        <taxon>Bacillati</taxon>
        <taxon>Cyanobacteriota</taxon>
        <taxon>Cyanophyceae</taxon>
        <taxon>Nostocales</taxon>
        <taxon>Nostocaceae</taxon>
        <taxon>Nostoc</taxon>
    </lineage>
</organism>
<keyword evidence="6" id="KW-0614">Plasmid</keyword>
<feature type="domain" description="TaqI-like C-terminal specificity" evidence="5">
    <location>
        <begin position="66"/>
        <end position="209"/>
    </location>
</feature>
<dbReference type="Proteomes" id="UP001055453">
    <property type="component" value="Plasmid pANSO36B"/>
</dbReference>
<dbReference type="PANTHER" id="PTHR33841">
    <property type="entry name" value="DNA METHYLTRANSFERASE YEEA-RELATED"/>
    <property type="match status" value="1"/>
</dbReference>
<evidence type="ECO:0000256" key="4">
    <source>
        <dbReference type="ARBA" id="ARBA00047942"/>
    </source>
</evidence>
<reference evidence="6" key="1">
    <citation type="submission" date="2022-04" db="EMBL/GenBank/DDBJ databases">
        <title>Complete genome sequence of a cyanobacterium, Nostoc sp. SO-36, isolated in Antarctica.</title>
        <authorList>
            <person name="Kanesaki Y."/>
            <person name="Effendi D."/>
            <person name="Sakamoto T."/>
            <person name="Ohtani S."/>
            <person name="Awai K."/>
        </authorList>
    </citation>
    <scope>NUCLEOTIDE SEQUENCE</scope>
    <source>
        <strain evidence="6">SO-36</strain>
        <plasmid evidence="6">pANSO36B</plasmid>
    </source>
</reference>
<protein>
    <recommendedName>
        <fullName evidence="1">site-specific DNA-methyltransferase (adenine-specific)</fullName>
        <ecNumber evidence="1">2.1.1.72</ecNumber>
    </recommendedName>
</protein>
<keyword evidence="7" id="KW-1185">Reference proteome</keyword>
<evidence type="ECO:0000256" key="1">
    <source>
        <dbReference type="ARBA" id="ARBA00011900"/>
    </source>
</evidence>
<comment type="catalytic activity">
    <reaction evidence="4">
        <text>a 2'-deoxyadenosine in DNA + S-adenosyl-L-methionine = an N(6)-methyl-2'-deoxyadenosine in DNA + S-adenosyl-L-homocysteine + H(+)</text>
        <dbReference type="Rhea" id="RHEA:15197"/>
        <dbReference type="Rhea" id="RHEA-COMP:12418"/>
        <dbReference type="Rhea" id="RHEA-COMP:12419"/>
        <dbReference type="ChEBI" id="CHEBI:15378"/>
        <dbReference type="ChEBI" id="CHEBI:57856"/>
        <dbReference type="ChEBI" id="CHEBI:59789"/>
        <dbReference type="ChEBI" id="CHEBI:90615"/>
        <dbReference type="ChEBI" id="CHEBI:90616"/>
        <dbReference type="EC" id="2.1.1.72"/>
    </reaction>
</comment>
<gene>
    <name evidence="6" type="ORF">ANSO36C_67080</name>
</gene>
<dbReference type="InterPro" id="IPR050953">
    <property type="entry name" value="N4_N6_ade-DNA_methylase"/>
</dbReference>
<dbReference type="EMBL" id="AP025734">
    <property type="protein sequence ID" value="BDI20906.1"/>
    <property type="molecule type" value="Genomic_DNA"/>
</dbReference>
<name>A0ABN6QF98_NOSCO</name>
<dbReference type="RefSeq" id="WP_251960829.1">
    <property type="nucleotide sequence ID" value="NZ_AP025734.1"/>
</dbReference>
<evidence type="ECO:0000313" key="7">
    <source>
        <dbReference type="Proteomes" id="UP001055453"/>
    </source>
</evidence>
<evidence type="ECO:0000313" key="6">
    <source>
        <dbReference type="EMBL" id="BDI20906.1"/>
    </source>
</evidence>
<sequence>METMRMSLGEYVNLGEYANGKIYHGIKTGFNKAFVIDGIKRAELVAKDPKSAEIIKPLAVSEDVRKWHIRENDRWLIFTRRGININHYTAIKEHLEQWRDDLTQKQSSSHVKSRKAGRYQWYEIPDDVAHYQAFEAPKIIYPDMTTESRFAFDTKKYYLGNGISFIAKNDLFLIAILNSSIVWSYCRENVSFLNGALRFSRQVVEKIPIPTATEPQHKAIETLVSYVLYLSEQLKDIPSHGEKLMEVADDKLMLSYFEQIIDAVVIELYLPDELHAHDKQFMRHLLQENLQSLDKIQSDKMQALREIFRRLFDREHPIRVSIFFLDSVPVVRTIRGVA</sequence>